<dbReference type="EMBL" id="MT141290">
    <property type="protein sequence ID" value="QJA57757.1"/>
    <property type="molecule type" value="Genomic_DNA"/>
</dbReference>
<accession>A0A6M3IL34</accession>
<organism evidence="1">
    <name type="scientific">viral metagenome</name>
    <dbReference type="NCBI Taxonomy" id="1070528"/>
    <lineage>
        <taxon>unclassified sequences</taxon>
        <taxon>metagenomes</taxon>
        <taxon>organismal metagenomes</taxon>
    </lineage>
</organism>
<protein>
    <submittedName>
        <fullName evidence="1">Uncharacterized protein</fullName>
    </submittedName>
</protein>
<evidence type="ECO:0000313" key="1">
    <source>
        <dbReference type="EMBL" id="QJA57757.1"/>
    </source>
</evidence>
<reference evidence="1" key="1">
    <citation type="submission" date="2020-03" db="EMBL/GenBank/DDBJ databases">
        <title>The deep terrestrial virosphere.</title>
        <authorList>
            <person name="Holmfeldt K."/>
            <person name="Nilsson E."/>
            <person name="Simone D."/>
            <person name="Lopez-Fernandez M."/>
            <person name="Wu X."/>
            <person name="de Brujin I."/>
            <person name="Lundin D."/>
            <person name="Andersson A."/>
            <person name="Bertilsson S."/>
            <person name="Dopson M."/>
        </authorList>
    </citation>
    <scope>NUCLEOTIDE SEQUENCE</scope>
    <source>
        <strain evidence="1">MM415B01568</strain>
    </source>
</reference>
<proteinExistence type="predicted"/>
<dbReference type="AlphaFoldDB" id="A0A6M3IL34"/>
<gene>
    <name evidence="1" type="ORF">MM415B01568_0016</name>
</gene>
<name>A0A6M3IL34_9ZZZZ</name>
<sequence length="75" mass="8858">MTREQALIGIRQNGKFLSERGIVVYIEEVRKNSVHLCIKSDKVSCGKYFERLCCFTQFVQGLMFMSNYSHWFLSR</sequence>